<keyword evidence="2" id="KW-1185">Reference proteome</keyword>
<dbReference type="STRING" id="48269.A0A183NAB5"/>
<accession>A0A183NAB5</accession>
<dbReference type="AlphaFoldDB" id="A0A183NAB5"/>
<gene>
    <name evidence="1" type="ORF">SMRZ_LOCUS25240</name>
</gene>
<dbReference type="EMBL" id="UZAI01021103">
    <property type="protein sequence ID" value="VDP54467.1"/>
    <property type="molecule type" value="Genomic_DNA"/>
</dbReference>
<dbReference type="Proteomes" id="UP000277204">
    <property type="component" value="Unassembled WGS sequence"/>
</dbReference>
<sequence>MTKAYCLPEVKHTQLFIGNEFVDSKSKRTFPTINPTTEDVICHVQEADQNDVNKAVEVAKAAFKTGSTWRTMDASERGVLLHKLADLIEMNAEYIA</sequence>
<organism evidence="1 2">
    <name type="scientific">Schistosoma margrebowiei</name>
    <dbReference type="NCBI Taxonomy" id="48269"/>
    <lineage>
        <taxon>Eukaryota</taxon>
        <taxon>Metazoa</taxon>
        <taxon>Spiralia</taxon>
        <taxon>Lophotrochozoa</taxon>
        <taxon>Platyhelminthes</taxon>
        <taxon>Trematoda</taxon>
        <taxon>Digenea</taxon>
        <taxon>Strigeidida</taxon>
        <taxon>Schistosomatoidea</taxon>
        <taxon>Schistosomatidae</taxon>
        <taxon>Schistosoma</taxon>
    </lineage>
</organism>
<dbReference type="InterPro" id="IPR016161">
    <property type="entry name" value="Ald_DH/histidinol_DH"/>
</dbReference>
<dbReference type="Gene3D" id="3.40.605.10">
    <property type="entry name" value="Aldehyde Dehydrogenase, Chain A, domain 1"/>
    <property type="match status" value="1"/>
</dbReference>
<dbReference type="InterPro" id="IPR015590">
    <property type="entry name" value="Aldehyde_DH_dom"/>
</dbReference>
<dbReference type="SUPFAM" id="SSF53720">
    <property type="entry name" value="ALDH-like"/>
    <property type="match status" value="1"/>
</dbReference>
<evidence type="ECO:0000313" key="2">
    <source>
        <dbReference type="Proteomes" id="UP000277204"/>
    </source>
</evidence>
<feature type="non-terminal residue" evidence="1">
    <location>
        <position position="96"/>
    </location>
</feature>
<name>A0A183NAB5_9TREM</name>
<evidence type="ECO:0000313" key="1">
    <source>
        <dbReference type="EMBL" id="VDP54467.1"/>
    </source>
</evidence>
<dbReference type="PANTHER" id="PTHR11699">
    <property type="entry name" value="ALDEHYDE DEHYDROGENASE-RELATED"/>
    <property type="match status" value="1"/>
</dbReference>
<reference evidence="1 2" key="1">
    <citation type="submission" date="2018-11" db="EMBL/GenBank/DDBJ databases">
        <authorList>
            <consortium name="Pathogen Informatics"/>
        </authorList>
    </citation>
    <scope>NUCLEOTIDE SEQUENCE [LARGE SCALE GENOMIC DNA]</scope>
    <source>
        <strain evidence="1 2">Zambia</strain>
    </source>
</reference>
<protein>
    <submittedName>
        <fullName evidence="1">Uncharacterized protein</fullName>
    </submittedName>
</protein>
<dbReference type="Pfam" id="PF00171">
    <property type="entry name" value="Aldedh"/>
    <property type="match status" value="1"/>
</dbReference>
<proteinExistence type="predicted"/>
<dbReference type="InterPro" id="IPR016162">
    <property type="entry name" value="Ald_DH_N"/>
</dbReference>
<dbReference type="GO" id="GO:0016491">
    <property type="term" value="F:oxidoreductase activity"/>
    <property type="evidence" value="ECO:0007669"/>
    <property type="project" value="InterPro"/>
</dbReference>